<dbReference type="SFLD" id="SFLDS00005">
    <property type="entry name" value="Isoprenoid_Synthase_Type_I"/>
    <property type="match status" value="1"/>
</dbReference>
<dbReference type="GO" id="GO:0051996">
    <property type="term" value="F:squalene synthase [NAD(P)H] activity"/>
    <property type="evidence" value="ECO:0007669"/>
    <property type="project" value="UniProtKB-EC"/>
</dbReference>
<dbReference type="PROSITE" id="PS01045">
    <property type="entry name" value="SQUALEN_PHYTOEN_SYN_2"/>
    <property type="match status" value="1"/>
</dbReference>
<evidence type="ECO:0000256" key="1">
    <source>
        <dbReference type="ARBA" id="ARBA00022679"/>
    </source>
</evidence>
<dbReference type="InterPro" id="IPR033904">
    <property type="entry name" value="Trans_IPPS_HH"/>
</dbReference>
<dbReference type="InterPro" id="IPR008949">
    <property type="entry name" value="Isoprenoid_synthase_dom_sf"/>
</dbReference>
<keyword evidence="3" id="KW-1185">Reference proteome</keyword>
<dbReference type="InterPro" id="IPR044843">
    <property type="entry name" value="Trans_IPPS_bact-type"/>
</dbReference>
<dbReference type="PANTHER" id="PTHR31480">
    <property type="entry name" value="BIFUNCTIONAL LYCOPENE CYCLASE/PHYTOENE SYNTHASE"/>
    <property type="match status" value="1"/>
</dbReference>
<dbReference type="AlphaFoldDB" id="A0A418W1F1"/>
<dbReference type="SFLD" id="SFLDG01212">
    <property type="entry name" value="Phytoene_synthase_like"/>
    <property type="match status" value="1"/>
</dbReference>
<keyword evidence="1 2" id="KW-0808">Transferase</keyword>
<proteinExistence type="predicted"/>
<dbReference type="InterPro" id="IPR019845">
    <property type="entry name" value="Squalene/phytoene_synthase_CS"/>
</dbReference>
<protein>
    <submittedName>
        <fullName evidence="2">Squalene synthase HpnD</fullName>
        <ecNumber evidence="2">2.5.1.21</ecNumber>
    </submittedName>
</protein>
<dbReference type="NCBIfam" id="TIGR03465">
    <property type="entry name" value="HpnD"/>
    <property type="match status" value="1"/>
</dbReference>
<dbReference type="GO" id="GO:0016117">
    <property type="term" value="P:carotenoid biosynthetic process"/>
    <property type="evidence" value="ECO:0007669"/>
    <property type="project" value="InterPro"/>
</dbReference>
<comment type="caution">
    <text evidence="2">The sequence shown here is derived from an EMBL/GenBank/DDBJ whole genome shotgun (WGS) entry which is preliminary data.</text>
</comment>
<dbReference type="CDD" id="cd00683">
    <property type="entry name" value="Trans_IPPS_HH"/>
    <property type="match status" value="1"/>
</dbReference>
<dbReference type="GO" id="GO:0004311">
    <property type="term" value="F:geranylgeranyl diphosphate synthase activity"/>
    <property type="evidence" value="ECO:0007669"/>
    <property type="project" value="InterPro"/>
</dbReference>
<dbReference type="Gene3D" id="1.10.600.10">
    <property type="entry name" value="Farnesyl Diphosphate Synthase"/>
    <property type="match status" value="1"/>
</dbReference>
<dbReference type="EC" id="2.5.1.21" evidence="2"/>
<dbReference type="EMBL" id="QYUL01000001">
    <property type="protein sequence ID" value="RJF83799.1"/>
    <property type="molecule type" value="Genomic_DNA"/>
</dbReference>
<dbReference type="Pfam" id="PF00494">
    <property type="entry name" value="SQS_PSY"/>
    <property type="match status" value="1"/>
</dbReference>
<dbReference type="InterPro" id="IPR017828">
    <property type="entry name" value="SQ_synth_HpnD-like"/>
</dbReference>
<sequence length="293" mass="31643">MTSPLTHAATPPCAESPSMVAQRSGSSFYWPMRLLPRSKRAAMFAIYAFCRRIDDIADEPGSPAAKRAGLAEWRRDIHEIYSGGAATNPVAAALKDAIDRYGLPRAELDALIDGMTMDVGAGLRAPDLATLRTYCRRVAGAVGMLAIRVFDRADSDTEAFALALGEALQLTNILRDLSEDAALGRLYLPREALALAGIHTQIPEEALAHPNLARACEAVADLAEADFADARDAIAGKVGGSLWAAVAMMVLYHRLLRRLRARGWRDPSERVRVGRRESAWVALRCLLGSPPAA</sequence>
<dbReference type="InterPro" id="IPR002060">
    <property type="entry name" value="Squ/phyt_synthse"/>
</dbReference>
<organism evidence="2 3">
    <name type="scientific">Azospirillum cavernae</name>
    <dbReference type="NCBI Taxonomy" id="2320860"/>
    <lineage>
        <taxon>Bacteria</taxon>
        <taxon>Pseudomonadati</taxon>
        <taxon>Pseudomonadota</taxon>
        <taxon>Alphaproteobacteria</taxon>
        <taxon>Rhodospirillales</taxon>
        <taxon>Azospirillaceae</taxon>
        <taxon>Azospirillum</taxon>
    </lineage>
</organism>
<dbReference type="OrthoDB" id="9807580at2"/>
<gene>
    <name evidence="2" type="primary">hpnD</name>
    <name evidence="2" type="ORF">D3877_03990</name>
</gene>
<evidence type="ECO:0000313" key="2">
    <source>
        <dbReference type="EMBL" id="RJF83799.1"/>
    </source>
</evidence>
<dbReference type="Proteomes" id="UP000283458">
    <property type="component" value="Unassembled WGS sequence"/>
</dbReference>
<dbReference type="SUPFAM" id="SSF48576">
    <property type="entry name" value="Terpenoid synthases"/>
    <property type="match status" value="1"/>
</dbReference>
<dbReference type="RefSeq" id="WP_119829440.1">
    <property type="nucleotide sequence ID" value="NZ_QYUL01000001.1"/>
</dbReference>
<dbReference type="SFLD" id="SFLDG01018">
    <property type="entry name" value="Squalene/Phytoene_Synthase_Lik"/>
    <property type="match status" value="1"/>
</dbReference>
<name>A0A418W1F1_9PROT</name>
<accession>A0A418W1F1</accession>
<reference evidence="2 3" key="1">
    <citation type="submission" date="2018-09" db="EMBL/GenBank/DDBJ databases">
        <authorList>
            <person name="Zhu H."/>
        </authorList>
    </citation>
    <scope>NUCLEOTIDE SEQUENCE [LARGE SCALE GENOMIC DNA]</scope>
    <source>
        <strain evidence="2 3">K2W22B-5</strain>
    </source>
</reference>
<evidence type="ECO:0000313" key="3">
    <source>
        <dbReference type="Proteomes" id="UP000283458"/>
    </source>
</evidence>